<dbReference type="Proteomes" id="UP001549086">
    <property type="component" value="Unassembled WGS sequence"/>
</dbReference>
<gene>
    <name evidence="1" type="ORF">ABID23_000765</name>
</gene>
<accession>A0ABV2HGJ9</accession>
<keyword evidence="2" id="KW-1185">Reference proteome</keyword>
<dbReference type="EMBL" id="JBEPLI010000005">
    <property type="protein sequence ID" value="MET3589679.1"/>
    <property type="molecule type" value="Genomic_DNA"/>
</dbReference>
<comment type="caution">
    <text evidence="1">The sequence shown here is derived from an EMBL/GenBank/DDBJ whole genome shotgun (WGS) entry which is preliminary data.</text>
</comment>
<evidence type="ECO:0000313" key="1">
    <source>
        <dbReference type="EMBL" id="MET3589679.1"/>
    </source>
</evidence>
<reference evidence="1 2" key="1">
    <citation type="submission" date="2024-06" db="EMBL/GenBank/DDBJ databases">
        <title>Genomic Encyclopedia of Type Strains, Phase IV (KMG-IV): sequencing the most valuable type-strain genomes for metagenomic binning, comparative biology and taxonomic classification.</title>
        <authorList>
            <person name="Goeker M."/>
        </authorList>
    </citation>
    <scope>NUCLEOTIDE SEQUENCE [LARGE SCALE GENOMIC DNA]</scope>
    <source>
        <strain evidence="1 2">DSM 23649</strain>
    </source>
</reference>
<proteinExistence type="predicted"/>
<evidence type="ECO:0000313" key="2">
    <source>
        <dbReference type="Proteomes" id="UP001549086"/>
    </source>
</evidence>
<organism evidence="1 2">
    <name type="scientific">Bartonella silvatica</name>
    <dbReference type="NCBI Taxonomy" id="357760"/>
    <lineage>
        <taxon>Bacteria</taxon>
        <taxon>Pseudomonadati</taxon>
        <taxon>Pseudomonadota</taxon>
        <taxon>Alphaproteobacteria</taxon>
        <taxon>Hyphomicrobiales</taxon>
        <taxon>Bartonellaceae</taxon>
        <taxon>Bartonella</taxon>
    </lineage>
</organism>
<name>A0ABV2HGJ9_9HYPH</name>
<sequence length="36" mass="3888">MAELGWLSVIETTECFGMSCVALSRILNGKSVIKSI</sequence>
<protein>
    <submittedName>
        <fullName evidence="1">Uncharacterized protein</fullName>
    </submittedName>
</protein>